<dbReference type="RefSeq" id="XP_020050544.1">
    <property type="nucleotide sequence ID" value="XM_020189829.1"/>
</dbReference>
<evidence type="ECO:0000313" key="2">
    <source>
        <dbReference type="EMBL" id="ODV64237.1"/>
    </source>
</evidence>
<keyword evidence="1" id="KW-0472">Membrane</keyword>
<dbReference type="PANTHER" id="PTHR12840:SF1">
    <property type="entry name" value="NADH DEHYDROGENASE [UBIQUINONE] 1 BETA SUBCOMPLEX SUBUNIT 8, MITOCHONDRIAL"/>
    <property type="match status" value="1"/>
</dbReference>
<dbReference type="GO" id="GO:0005739">
    <property type="term" value="C:mitochondrion"/>
    <property type="evidence" value="ECO:0007669"/>
    <property type="project" value="InterPro"/>
</dbReference>
<dbReference type="Pfam" id="PF05821">
    <property type="entry name" value="NDUF_B8"/>
    <property type="match status" value="1"/>
</dbReference>
<dbReference type="PANTHER" id="PTHR12840">
    <property type="entry name" value="NADH-UBIQUINONE OXIDOREDUCTASE ASHI SUBUNIT"/>
    <property type="match status" value="1"/>
</dbReference>
<gene>
    <name evidence="2" type="ORF">ASCRUDRAFT_24134</name>
</gene>
<sequence>GDYPDLPVKYFFDKDPYAKYDDQQNRRNFNEPLHAEDDMYNMWSPDTFPTDSYSYAVKANLIFLSFCIVFFGGLTYISYEHKPAMPRNYPHGGLAKDLGAKDENDAHLYAAFIDR</sequence>
<keyword evidence="1" id="KW-0812">Transmembrane</keyword>
<feature type="transmembrane region" description="Helical" evidence="1">
    <location>
        <begin position="61"/>
        <end position="79"/>
    </location>
</feature>
<reference evidence="3" key="1">
    <citation type="submission" date="2016-05" db="EMBL/GenBank/DDBJ databases">
        <title>Comparative genomics of biotechnologically important yeasts.</title>
        <authorList>
            <consortium name="DOE Joint Genome Institute"/>
            <person name="Riley R."/>
            <person name="Haridas S."/>
            <person name="Wolfe K.H."/>
            <person name="Lopes M.R."/>
            <person name="Hittinger C.T."/>
            <person name="Goker M."/>
            <person name="Salamov A."/>
            <person name="Wisecaver J."/>
            <person name="Long T.M."/>
            <person name="Aerts A.L."/>
            <person name="Barry K."/>
            <person name="Choi C."/>
            <person name="Clum A."/>
            <person name="Coughlan A.Y."/>
            <person name="Deshpande S."/>
            <person name="Douglass A.P."/>
            <person name="Hanson S.J."/>
            <person name="Klenk H.-P."/>
            <person name="Labutti K."/>
            <person name="Lapidus A."/>
            <person name="Lindquist E."/>
            <person name="Lipzen A."/>
            <person name="Meier-Kolthoff J.P."/>
            <person name="Ohm R.A."/>
            <person name="Otillar R.P."/>
            <person name="Pangilinan J."/>
            <person name="Peng Y."/>
            <person name="Rokas A."/>
            <person name="Rosa C.A."/>
            <person name="Scheuner C."/>
            <person name="Sibirny A.A."/>
            <person name="Slot J.C."/>
            <person name="Stielow J.B."/>
            <person name="Sun H."/>
            <person name="Kurtzman C.P."/>
            <person name="Blackwell M."/>
            <person name="Grigoriev I.V."/>
            <person name="Jeffries T.W."/>
        </authorList>
    </citation>
    <scope>NUCLEOTIDE SEQUENCE [LARGE SCALE GENOMIC DNA]</scope>
    <source>
        <strain evidence="3">DSM 1968</strain>
    </source>
</reference>
<dbReference type="OrthoDB" id="2014058at2759"/>
<keyword evidence="1" id="KW-1133">Transmembrane helix</keyword>
<feature type="non-terminal residue" evidence="2">
    <location>
        <position position="115"/>
    </location>
</feature>
<dbReference type="GeneID" id="30963465"/>
<accession>A0A1D2VRN8</accession>
<evidence type="ECO:0000256" key="1">
    <source>
        <dbReference type="SAM" id="Phobius"/>
    </source>
</evidence>
<keyword evidence="3" id="KW-1185">Reference proteome</keyword>
<dbReference type="InterPro" id="IPR008699">
    <property type="entry name" value="NDUFB8"/>
</dbReference>
<feature type="non-terminal residue" evidence="2">
    <location>
        <position position="1"/>
    </location>
</feature>
<organism evidence="2 3">
    <name type="scientific">Ascoidea rubescens DSM 1968</name>
    <dbReference type="NCBI Taxonomy" id="1344418"/>
    <lineage>
        <taxon>Eukaryota</taxon>
        <taxon>Fungi</taxon>
        <taxon>Dikarya</taxon>
        <taxon>Ascomycota</taxon>
        <taxon>Saccharomycotina</taxon>
        <taxon>Saccharomycetes</taxon>
        <taxon>Ascoideaceae</taxon>
        <taxon>Ascoidea</taxon>
    </lineage>
</organism>
<dbReference type="STRING" id="1344418.A0A1D2VRN8"/>
<proteinExistence type="predicted"/>
<dbReference type="EMBL" id="KV454475">
    <property type="protein sequence ID" value="ODV64237.1"/>
    <property type="molecule type" value="Genomic_DNA"/>
</dbReference>
<dbReference type="InParanoid" id="A0A1D2VRN8"/>
<name>A0A1D2VRN8_9ASCO</name>
<dbReference type="Proteomes" id="UP000095038">
    <property type="component" value="Unassembled WGS sequence"/>
</dbReference>
<evidence type="ECO:0000313" key="3">
    <source>
        <dbReference type="Proteomes" id="UP000095038"/>
    </source>
</evidence>
<dbReference type="AlphaFoldDB" id="A0A1D2VRN8"/>
<protein>
    <submittedName>
        <fullName evidence="2">Uncharacterized protein</fullName>
    </submittedName>
</protein>